<keyword evidence="4" id="KW-0326">Glycosidase</keyword>
<dbReference type="SUPFAM" id="SSF51445">
    <property type="entry name" value="(Trans)glycosidases"/>
    <property type="match status" value="1"/>
</dbReference>
<dbReference type="PANTHER" id="PTHR43053:SF3">
    <property type="entry name" value="ALPHA-GALACTOSIDASE C-RELATED"/>
    <property type="match status" value="1"/>
</dbReference>
<dbReference type="InterPro" id="IPR017853">
    <property type="entry name" value="GH"/>
</dbReference>
<dbReference type="Gene3D" id="2.70.98.60">
    <property type="entry name" value="alpha-galactosidase from lactobacil brevis"/>
    <property type="match status" value="1"/>
</dbReference>
<proteinExistence type="predicted"/>
<name>A0A4Y3WQ60_9PSEU</name>
<dbReference type="AlphaFoldDB" id="A0A4Y3WQ60"/>
<dbReference type="InterPro" id="IPR038417">
    <property type="entry name" value="Alpga-gal_N_sf"/>
</dbReference>
<dbReference type="GO" id="GO:0004557">
    <property type="term" value="F:alpha-galactosidase activity"/>
    <property type="evidence" value="ECO:0007669"/>
    <property type="project" value="UniProtKB-EC"/>
</dbReference>
<evidence type="ECO:0000256" key="4">
    <source>
        <dbReference type="ARBA" id="ARBA00023295"/>
    </source>
</evidence>
<dbReference type="InterPro" id="IPR013785">
    <property type="entry name" value="Aldolase_TIM"/>
</dbReference>
<comment type="catalytic activity">
    <reaction evidence="1">
        <text>Hydrolysis of terminal, non-reducing alpha-D-galactose residues in alpha-D-galactosides, including galactose oligosaccharides, galactomannans and galactolipids.</text>
        <dbReference type="EC" id="3.2.1.22"/>
    </reaction>
</comment>
<dbReference type="Gene3D" id="3.20.20.70">
    <property type="entry name" value="Aldolase class I"/>
    <property type="match status" value="1"/>
</dbReference>
<dbReference type="GO" id="GO:0016052">
    <property type="term" value="P:carbohydrate catabolic process"/>
    <property type="evidence" value="ECO:0007669"/>
    <property type="project" value="InterPro"/>
</dbReference>
<dbReference type="InterPro" id="IPR002252">
    <property type="entry name" value="Glyco_hydro_36"/>
</dbReference>
<keyword evidence="7" id="KW-1185">Reference proteome</keyword>
<keyword evidence="3" id="KW-0378">Hydrolase</keyword>
<organism evidence="6 7">
    <name type="scientific">Pseudonocardia hydrocarbonoxydans</name>
    <dbReference type="NCBI Taxonomy" id="76726"/>
    <lineage>
        <taxon>Bacteria</taxon>
        <taxon>Bacillati</taxon>
        <taxon>Actinomycetota</taxon>
        <taxon>Actinomycetes</taxon>
        <taxon>Pseudonocardiales</taxon>
        <taxon>Pseudonocardiaceae</taxon>
        <taxon>Pseudonocardia</taxon>
    </lineage>
</organism>
<dbReference type="InterPro" id="IPR031704">
    <property type="entry name" value="Glyco_hydro_36_N"/>
</dbReference>
<reference evidence="6 7" key="1">
    <citation type="submission" date="2019-06" db="EMBL/GenBank/DDBJ databases">
        <title>Whole genome shotgun sequence of Pseudonocardia hydrocarbonoxydans NBRC 14498.</title>
        <authorList>
            <person name="Hosoyama A."/>
            <person name="Uohara A."/>
            <person name="Ohji S."/>
            <person name="Ichikawa N."/>
        </authorList>
    </citation>
    <scope>NUCLEOTIDE SEQUENCE [LARGE SCALE GENOMIC DNA]</scope>
    <source>
        <strain evidence="6 7">NBRC 14498</strain>
    </source>
</reference>
<dbReference type="InterPro" id="IPR000111">
    <property type="entry name" value="Glyco_hydro_27/36_CS"/>
</dbReference>
<dbReference type="InterPro" id="IPR050985">
    <property type="entry name" value="Alpha-glycosidase_related"/>
</dbReference>
<evidence type="ECO:0000313" key="7">
    <source>
        <dbReference type="Proteomes" id="UP000320338"/>
    </source>
</evidence>
<evidence type="ECO:0000256" key="3">
    <source>
        <dbReference type="ARBA" id="ARBA00022801"/>
    </source>
</evidence>
<dbReference type="Pfam" id="PF16875">
    <property type="entry name" value="Glyco_hydro_36N"/>
    <property type="match status" value="1"/>
</dbReference>
<protein>
    <recommendedName>
        <fullName evidence="2">alpha-galactosidase</fullName>
        <ecNumber evidence="2">3.2.1.22</ecNumber>
    </recommendedName>
</protein>
<dbReference type="PROSITE" id="PS00512">
    <property type="entry name" value="ALPHA_GALACTOSIDASE"/>
    <property type="match status" value="1"/>
</dbReference>
<evidence type="ECO:0000256" key="2">
    <source>
        <dbReference type="ARBA" id="ARBA00012755"/>
    </source>
</evidence>
<gene>
    <name evidence="6" type="primary">galA</name>
    <name evidence="6" type="ORF">PHY01_22320</name>
</gene>
<dbReference type="Pfam" id="PF02065">
    <property type="entry name" value="Melibiase"/>
    <property type="match status" value="1"/>
</dbReference>
<evidence type="ECO:0000259" key="5">
    <source>
        <dbReference type="Pfam" id="PF16875"/>
    </source>
</evidence>
<dbReference type="PANTHER" id="PTHR43053">
    <property type="entry name" value="GLYCOSIDASE FAMILY 31"/>
    <property type="match status" value="1"/>
</dbReference>
<dbReference type="FunFam" id="3.20.20.70:FF:000118">
    <property type="entry name" value="Alpha-galactosidase"/>
    <property type="match status" value="1"/>
</dbReference>
<dbReference type="EMBL" id="BJNG01000016">
    <property type="protein sequence ID" value="GEC19949.1"/>
    <property type="molecule type" value="Genomic_DNA"/>
</dbReference>
<sequence length="693" mass="74471">MRLRAGGVGLLLDVSPDALPRVLHWGADVPGDDPAATAAALVPAVAHSALDEPWPLTVLPGAADGWPGRPAVRGHRAGRGAFPRWSVSGVAVDGPELAVTAAAEGLALDLRLSLEPSGVLVVRVALRNDGATPYVLDGLTPLLPLPGHARELLDLTGRWCRENSPQRSPLHVGIRSRESWRGRPGHDGTPLLVAGTPGFGFGHGEVWAVHVAWSGDAEHVVERVPEGVTVLGGGELVRPLVLAPGASYDAPPLVAAWSDSGLDGLSARLHAYVRARASHPRTPRPLTCNTWEAVYFDHDPARLTDLADRAAAVGVERFVLDDGWFRGRRDDTTALGDWTVDPSVWPDGLHPLVDHVRGLGMQFGLWVEPEMVSPDSDLARAHPDWLLAAPGRIPRSWRHQQVLDLARPEAFAHVLDALDALVGTYDLDALKWDHNRDLHEPVHDGVPGTHAQTHALYRLLDELRARHPRCEIESCASGGARADLGILARTDRVWASDTTDPVERQSIQRWTGLLLPPELVGTHVGAPVSHTTGRASGLPLRLVSSLFGHAGIEWDLTAVPPEDLARLRAWAGLHKELRGLLHTGRTVRADDPGEGLVLHGVVGPRGAVYAYLRLHSGADAVPPRLRLPGLDPARRYHLRLRPEAGELRPSFAVRQPAWLDTGVELTGGVLGRVGVAAPLLAPGQAVVLHVEPR</sequence>
<accession>A0A4Y3WQ60</accession>
<evidence type="ECO:0000313" key="6">
    <source>
        <dbReference type="EMBL" id="GEC19949.1"/>
    </source>
</evidence>
<dbReference type="EC" id="3.2.1.22" evidence="2"/>
<feature type="domain" description="Glycosyl hydrolase family 36 N-terminal" evidence="5">
    <location>
        <begin position="19"/>
        <end position="239"/>
    </location>
</feature>
<comment type="caution">
    <text evidence="6">The sequence shown here is derived from an EMBL/GenBank/DDBJ whole genome shotgun (WGS) entry which is preliminary data.</text>
</comment>
<dbReference type="PRINTS" id="PR00743">
    <property type="entry name" value="GLHYDRLASE36"/>
</dbReference>
<dbReference type="CDD" id="cd14791">
    <property type="entry name" value="GH36"/>
    <property type="match status" value="1"/>
</dbReference>
<dbReference type="Proteomes" id="UP000320338">
    <property type="component" value="Unassembled WGS sequence"/>
</dbReference>
<evidence type="ECO:0000256" key="1">
    <source>
        <dbReference type="ARBA" id="ARBA00001255"/>
    </source>
</evidence>